<proteinExistence type="inferred from homology"/>
<dbReference type="Pfam" id="PF04185">
    <property type="entry name" value="Phosphoesterase"/>
    <property type="match status" value="1"/>
</dbReference>
<organism evidence="6 7">
    <name type="scientific">Methylosinus trichosporium (strain ATCC 35070 / NCIMB 11131 / UNIQEM 75 / OB3b)</name>
    <dbReference type="NCBI Taxonomy" id="595536"/>
    <lineage>
        <taxon>Bacteria</taxon>
        <taxon>Pseudomonadati</taxon>
        <taxon>Pseudomonadota</taxon>
        <taxon>Alphaproteobacteria</taxon>
        <taxon>Hyphomicrobiales</taxon>
        <taxon>Methylocystaceae</taxon>
        <taxon>Methylosinus</taxon>
    </lineage>
</organism>
<dbReference type="Gene3D" id="3.40.720.10">
    <property type="entry name" value="Alkaline Phosphatase, subunit A"/>
    <property type="match status" value="2"/>
</dbReference>
<dbReference type="Proteomes" id="UP000230709">
    <property type="component" value="Chromosome"/>
</dbReference>
<dbReference type="KEGG" id="mtw:CQW49_04785"/>
<dbReference type="InterPro" id="IPR017850">
    <property type="entry name" value="Alkaline_phosphatase_core_sf"/>
</dbReference>
<keyword evidence="3" id="KW-0378">Hydrolase</keyword>
<feature type="domain" description="Bacterial phospholipase C C-terminal" evidence="5">
    <location>
        <begin position="600"/>
        <end position="672"/>
    </location>
</feature>
<accession>A0A2D2CX55</accession>
<dbReference type="InterPro" id="IPR007312">
    <property type="entry name" value="Phosphoesterase"/>
</dbReference>
<evidence type="ECO:0000313" key="7">
    <source>
        <dbReference type="Proteomes" id="UP000230709"/>
    </source>
</evidence>
<sequence length="694" mass="75925">MTTPDRRDFLRLVGGATLATAFSQSIERALAIPANAATGTINDIEHIVVLTQENRSFDHYFGTLRGVRGFGDPRPVLLPNGKPVWRQPDGAGEVLPFRPDTRPLGDKFLEGTPHNWPDAHQAWNNGKYDQWVPAKGRHTMAHLSRGDLPFHFALAEAFTICDAYHCSVMGATDPNRYYLWSGWDGNDGANGGPVVDNSEAGYDWRTYPELLEQAGVSWKVYQDIGAGLDGEHWWGWGDNPYIGNYGDNSLLYFHQYQNALPGSPLYEKARRGTNISASGNLFEILRDDVLHNKLPQVSWIAAPESYTEHPNWPSNFGAWYISKVLDALTANANVWSKTALLINYDENDGFFDHVVPPTAPATSAQGRSTVATTNEIYPGGSTYAAGPYGLGARVPMIVVSPWSKGGYVCSQVFDHTSVLRFIEKRFGVAETQISPWRRAVCGDLTSAFDFSKTFTGVVFLPSTTGFGPRDRERHPSYTPVPPANQAVPVQEPGLRYARPLPYELDAKGSLTTDRASLKFEFVNTGAAAACFHVRSAQASAGPWSYTVEAGKSLVSGLRFQTSKDYAFTVHGPNGFFRRFKGGSEASRATLEVSAKYVTQPEVGIELTIVNRGLGPVSISVADAYGVTGAFRKLLTPAERVVKLWRLGASHGWYDLSISVASDRGFARRLAGHVENGKVSTSDPAFARSGFPAIA</sequence>
<feature type="region of interest" description="Disordered" evidence="4">
    <location>
        <begin position="465"/>
        <end position="484"/>
    </location>
</feature>
<dbReference type="RefSeq" id="WP_003610713.1">
    <property type="nucleotide sequence ID" value="NZ_ADVE02000001.1"/>
</dbReference>
<dbReference type="InterPro" id="IPR008475">
    <property type="entry name" value="PLipase_C_C"/>
</dbReference>
<dbReference type="PANTHER" id="PTHR31956:SF1">
    <property type="entry name" value="NON-SPECIFIC PHOSPHOLIPASE C1"/>
    <property type="match status" value="1"/>
</dbReference>
<evidence type="ECO:0000313" key="6">
    <source>
        <dbReference type="EMBL" id="ATQ67284.1"/>
    </source>
</evidence>
<dbReference type="EC" id="3.1.4.3" evidence="2"/>
<evidence type="ECO:0000256" key="4">
    <source>
        <dbReference type="SAM" id="MobiDB-lite"/>
    </source>
</evidence>
<dbReference type="PROSITE" id="PS51318">
    <property type="entry name" value="TAT"/>
    <property type="match status" value="1"/>
</dbReference>
<dbReference type="EMBL" id="CP023737">
    <property type="protein sequence ID" value="ATQ67284.1"/>
    <property type="molecule type" value="Genomic_DNA"/>
</dbReference>
<evidence type="ECO:0000256" key="1">
    <source>
        <dbReference type="ARBA" id="ARBA00009717"/>
    </source>
</evidence>
<dbReference type="Pfam" id="PF05506">
    <property type="entry name" value="PLipase_C_C"/>
    <property type="match status" value="2"/>
</dbReference>
<evidence type="ECO:0000256" key="3">
    <source>
        <dbReference type="ARBA" id="ARBA00022801"/>
    </source>
</evidence>
<dbReference type="NCBIfam" id="TIGR03396">
    <property type="entry name" value="PC_PLC"/>
    <property type="match status" value="1"/>
</dbReference>
<dbReference type="GO" id="GO:0034480">
    <property type="term" value="F:phosphatidylcholine phospholipase C activity"/>
    <property type="evidence" value="ECO:0007669"/>
    <property type="project" value="UniProtKB-EC"/>
</dbReference>
<reference evidence="7" key="1">
    <citation type="submission" date="2017-10" db="EMBL/GenBank/DDBJ databases">
        <title>Completed PacBio SMRT sequence of Methylosinus trichosporium OB3b reveals presence of a third large plasmid.</title>
        <authorList>
            <person name="Charles T.C."/>
            <person name="Lynch M.D.J."/>
            <person name="Heil J.R."/>
            <person name="Cheng J."/>
        </authorList>
    </citation>
    <scope>NUCLEOTIDE SEQUENCE [LARGE SCALE GENOMIC DNA]</scope>
    <source>
        <strain evidence="7">OB3b</strain>
    </source>
</reference>
<dbReference type="CDD" id="cd16014">
    <property type="entry name" value="PLC"/>
    <property type="match status" value="1"/>
</dbReference>
<protein>
    <recommendedName>
        <fullName evidence="2">phospholipase C</fullName>
        <ecNumber evidence="2">3.1.4.3</ecNumber>
    </recommendedName>
</protein>
<name>A0A2D2CX55_METT3</name>
<dbReference type="InterPro" id="IPR006311">
    <property type="entry name" value="TAT_signal"/>
</dbReference>
<dbReference type="STRING" id="595536.GCA_000178815_04203"/>
<evidence type="ECO:0000259" key="5">
    <source>
        <dbReference type="Pfam" id="PF05506"/>
    </source>
</evidence>
<dbReference type="PANTHER" id="PTHR31956">
    <property type="entry name" value="NON-SPECIFIC PHOSPHOLIPASE C4-RELATED"/>
    <property type="match status" value="1"/>
</dbReference>
<gene>
    <name evidence="6" type="ORF">CQW49_04785</name>
</gene>
<dbReference type="InterPro" id="IPR017767">
    <property type="entry name" value="PC-PLC"/>
</dbReference>
<dbReference type="GO" id="GO:0016042">
    <property type="term" value="P:lipid catabolic process"/>
    <property type="evidence" value="ECO:0007669"/>
    <property type="project" value="InterPro"/>
</dbReference>
<comment type="similarity">
    <text evidence="1">Belongs to the bacterial phospholipase C family.</text>
</comment>
<keyword evidence="7" id="KW-1185">Reference proteome</keyword>
<feature type="domain" description="Bacterial phospholipase C C-terminal" evidence="5">
    <location>
        <begin position="497"/>
        <end position="581"/>
    </location>
</feature>
<evidence type="ECO:0000256" key="2">
    <source>
        <dbReference type="ARBA" id="ARBA00012018"/>
    </source>
</evidence>
<dbReference type="AlphaFoldDB" id="A0A2D2CX55"/>